<gene>
    <name evidence="2" type="ORF">AN964_02175</name>
</gene>
<proteinExistence type="predicted"/>
<accession>A0A0Q3TED5</accession>
<reference evidence="2 3" key="1">
    <citation type="submission" date="2015-09" db="EMBL/GenBank/DDBJ databases">
        <title>Genome sequencing project for genomic taxonomy and phylogenomics of Bacillus-like bacteria.</title>
        <authorList>
            <person name="Liu B."/>
            <person name="Wang J."/>
            <person name="Zhu Y."/>
            <person name="Liu G."/>
            <person name="Chen Q."/>
            <person name="Chen Z."/>
            <person name="Lan J."/>
            <person name="Che J."/>
            <person name="Ge C."/>
            <person name="Shi H."/>
            <person name="Pan Z."/>
            <person name="Liu X."/>
        </authorList>
    </citation>
    <scope>NUCLEOTIDE SEQUENCE [LARGE SCALE GENOMIC DNA]</scope>
    <source>
        <strain evidence="2 3">LMG 18435</strain>
    </source>
</reference>
<feature type="transmembrane region" description="Helical" evidence="1">
    <location>
        <begin position="12"/>
        <end position="33"/>
    </location>
</feature>
<feature type="transmembrane region" description="Helical" evidence="1">
    <location>
        <begin position="61"/>
        <end position="77"/>
    </location>
</feature>
<sequence length="84" mass="9852">MAKMKSKKQSLSFFRIIWIILLVFIAIMIVYLYRLQTQGQLLKQLLNITGSIMSFIEKDPRVGYVLLSYIPIFYLGYKTGKARK</sequence>
<dbReference type="RefSeq" id="WP_055738150.1">
    <property type="nucleotide sequence ID" value="NZ_JAAIWL010000007.1"/>
</dbReference>
<dbReference type="AlphaFoldDB" id="A0A0Q3TED5"/>
<dbReference type="PATRIC" id="fig|157838.3.peg.484"/>
<keyword evidence="3" id="KW-1185">Reference proteome</keyword>
<keyword evidence="1" id="KW-0812">Transmembrane</keyword>
<dbReference type="Proteomes" id="UP000051888">
    <property type="component" value="Unassembled WGS sequence"/>
</dbReference>
<evidence type="ECO:0000313" key="3">
    <source>
        <dbReference type="Proteomes" id="UP000051888"/>
    </source>
</evidence>
<name>A0A0Q3TED5_9BACI</name>
<evidence type="ECO:0000256" key="1">
    <source>
        <dbReference type="SAM" id="Phobius"/>
    </source>
</evidence>
<comment type="caution">
    <text evidence="2">The sequence shown here is derived from an EMBL/GenBank/DDBJ whole genome shotgun (WGS) entry which is preliminary data.</text>
</comment>
<dbReference type="OrthoDB" id="9967612at2"/>
<organism evidence="2 3">
    <name type="scientific">Heyndrickxia shackletonii</name>
    <dbReference type="NCBI Taxonomy" id="157838"/>
    <lineage>
        <taxon>Bacteria</taxon>
        <taxon>Bacillati</taxon>
        <taxon>Bacillota</taxon>
        <taxon>Bacilli</taxon>
        <taxon>Bacillales</taxon>
        <taxon>Bacillaceae</taxon>
        <taxon>Heyndrickxia</taxon>
    </lineage>
</organism>
<evidence type="ECO:0000313" key="2">
    <source>
        <dbReference type="EMBL" id="KQL52464.1"/>
    </source>
</evidence>
<keyword evidence="1" id="KW-0472">Membrane</keyword>
<keyword evidence="1" id="KW-1133">Transmembrane helix</keyword>
<protein>
    <submittedName>
        <fullName evidence="2">Uncharacterized protein</fullName>
    </submittedName>
</protein>
<dbReference type="EMBL" id="LJJC01000004">
    <property type="protein sequence ID" value="KQL52464.1"/>
    <property type="molecule type" value="Genomic_DNA"/>
</dbReference>